<sequence>MTGKKKQKLLEKYLEKKQRQKERDSLVEQLKELQNKSEAVKSDTLTSSSLLVRRKKTSTKNALKSESRDKREKEEGNEEKEGNEENTISSEDNKMSVNDLMNTVSSEALCDGIIWRTLEKRKLVAEEEDGESKKCIKSEEVKNKKCADLIKTDKAQSRTREGQSTLPITHMEDEIVSSVKHNHITIITGGTGTGKSTQVPQFLYENGLCDHKKICITQPRRVSAYAVASRISQEQSTKVGGLCGYRMRYDTKTSQSTKILVLTEGVLLQELADDPFLAEYSVIVLDEVHERSLHQDTALLVLLKLVVKRDLRLVLMSASITDEYISAVQKISGATINKVQVDAQVHHVEIHHMPVMGEYHYMDEMRSRIESLDAEDGSILAFVSTKDETEKMKTLLCMEHKAVFTLHSDTPEDIQHTILSSKGVVIVATNVAETSLTLPDVKYVIDGGREVQKKYSYTTGTYTYNTVLISKESAEQRKGRTGRVSAGVCYRIYTTVEYEKMRINREPEIERERVLPMVSALLKAGVRPNNISRVECITPPPDTAIDTELQLLTRLNIIKESELTPIGRQTLSLPTDPVLSTALLRAKGVSQDTFYCMLNIITAIELYNPRRVHYTPSYIPNSTTYIEALCRPTPQTFTRHKLIQHIIKAFNKIFTSEGDLRYTSQITEVSDVDRRIVSLDHNNTDASVGVSCGKILAWCFSSNLITTYNGKYYYKGEEVRMRSPLPDIHSDKPVPLVCYSIIHPDVSDTKKISAVCSVIPEY</sequence>
<organism evidence="9 10">
    <name type="scientific">Nematocida parisii (strain ERTm3)</name>
    <name type="common">Nematode killer fungus</name>
    <dbReference type="NCBI Taxonomy" id="935791"/>
    <lineage>
        <taxon>Eukaryota</taxon>
        <taxon>Fungi</taxon>
        <taxon>Fungi incertae sedis</taxon>
        <taxon>Microsporidia</taxon>
        <taxon>Nematocida</taxon>
    </lineage>
</organism>
<dbReference type="STRING" id="935791.I3EHY6"/>
<dbReference type="InParanoid" id="I3EHY6"/>
<keyword evidence="10" id="KW-1185">Reference proteome</keyword>
<dbReference type="InterPro" id="IPR027417">
    <property type="entry name" value="P-loop_NTPase"/>
</dbReference>
<dbReference type="InterPro" id="IPR011545">
    <property type="entry name" value="DEAD/DEAH_box_helicase_dom"/>
</dbReference>
<evidence type="ECO:0000256" key="1">
    <source>
        <dbReference type="ARBA" id="ARBA00008792"/>
    </source>
</evidence>
<feature type="domain" description="Helicase C-terminal" evidence="8">
    <location>
        <begin position="364"/>
        <end position="525"/>
    </location>
</feature>
<evidence type="ECO:0000313" key="10">
    <source>
        <dbReference type="Proteomes" id="UP000002872"/>
    </source>
</evidence>
<keyword evidence="5" id="KW-0067">ATP-binding</keyword>
<keyword evidence="3" id="KW-0378">Hydrolase</keyword>
<gene>
    <name evidence="9" type="ORF">NEQG_00652</name>
</gene>
<dbReference type="GO" id="GO:0004386">
    <property type="term" value="F:helicase activity"/>
    <property type="evidence" value="ECO:0007669"/>
    <property type="project" value="UniProtKB-KW"/>
</dbReference>
<dbReference type="Proteomes" id="UP000002872">
    <property type="component" value="Unassembled WGS sequence"/>
</dbReference>
<dbReference type="PROSITE" id="PS51192">
    <property type="entry name" value="HELICASE_ATP_BIND_1"/>
    <property type="match status" value="1"/>
</dbReference>
<dbReference type="InterPro" id="IPR001650">
    <property type="entry name" value="Helicase_C-like"/>
</dbReference>
<reference evidence="9" key="1">
    <citation type="submission" date="2011-01" db="EMBL/GenBank/DDBJ databases">
        <title>The Genome Sequence of Nematocida parisii strain ERTm3.</title>
        <authorList>
            <consortium name="The Broad Institute Genome Sequencing Platform"/>
            <consortium name="The Broad Institute Genome Sequencing Center for Infectious Disease"/>
            <person name="Cuomo C."/>
            <person name="Troemel E."/>
            <person name="Young S.K."/>
            <person name="Zeng Q."/>
            <person name="Gargeya S."/>
            <person name="Fitzgerald M."/>
            <person name="Haas B."/>
            <person name="Abouelleil A."/>
            <person name="Alvarado L."/>
            <person name="Arachchi H.M."/>
            <person name="Berlin A."/>
            <person name="Chapman S.B."/>
            <person name="Gearin G."/>
            <person name="Goldberg J."/>
            <person name="Griggs A."/>
            <person name="Gujja S."/>
            <person name="Hansen M."/>
            <person name="Heiman D."/>
            <person name="Howarth C."/>
            <person name="Larimer J."/>
            <person name="Lui A."/>
            <person name="MacDonald P.J.P."/>
            <person name="McCowen C."/>
            <person name="Montmayeur A."/>
            <person name="Murphy C."/>
            <person name="Neiman D."/>
            <person name="Pearson M."/>
            <person name="Priest M."/>
            <person name="Roberts A."/>
            <person name="Saif S."/>
            <person name="Shea T."/>
            <person name="Sisk P."/>
            <person name="Stolte C."/>
            <person name="Sykes S."/>
            <person name="Wortman J."/>
            <person name="Nusbaum C."/>
            <person name="Birren B."/>
        </authorList>
    </citation>
    <scope>NUCLEOTIDE SEQUENCE</scope>
    <source>
        <strain evidence="9">ERTm3</strain>
    </source>
</reference>
<feature type="domain" description="Helicase ATP-binding" evidence="7">
    <location>
        <begin position="176"/>
        <end position="338"/>
    </location>
</feature>
<dbReference type="Gene3D" id="1.20.120.1080">
    <property type="match status" value="1"/>
</dbReference>
<name>I3EHY6_NEMP3</name>
<dbReference type="Pfam" id="PF00271">
    <property type="entry name" value="Helicase_C"/>
    <property type="match status" value="1"/>
</dbReference>
<dbReference type="CDD" id="cd17917">
    <property type="entry name" value="DEXHc_RHA-like"/>
    <property type="match status" value="1"/>
</dbReference>
<feature type="region of interest" description="Disordered" evidence="6">
    <location>
        <begin position="33"/>
        <end position="95"/>
    </location>
</feature>
<accession>I3EHY6</accession>
<comment type="similarity">
    <text evidence="1">Belongs to the DEAD box helicase family. DEAH subfamily.</text>
</comment>
<proteinExistence type="inferred from homology"/>
<dbReference type="PROSITE" id="PS51194">
    <property type="entry name" value="HELICASE_CTER"/>
    <property type="match status" value="1"/>
</dbReference>
<dbReference type="PANTHER" id="PTHR18934:SF99">
    <property type="entry name" value="ATP-DEPENDENT RNA HELICASE DHX37-RELATED"/>
    <property type="match status" value="1"/>
</dbReference>
<evidence type="ECO:0000313" key="9">
    <source>
        <dbReference type="EMBL" id="EIJ88833.1"/>
    </source>
</evidence>
<dbReference type="GO" id="GO:0003723">
    <property type="term" value="F:RNA binding"/>
    <property type="evidence" value="ECO:0007669"/>
    <property type="project" value="TreeGrafter"/>
</dbReference>
<dbReference type="CDD" id="cd18791">
    <property type="entry name" value="SF2_C_RHA"/>
    <property type="match status" value="1"/>
</dbReference>
<dbReference type="GO" id="GO:0005524">
    <property type="term" value="F:ATP binding"/>
    <property type="evidence" value="ECO:0007669"/>
    <property type="project" value="UniProtKB-KW"/>
</dbReference>
<dbReference type="PANTHER" id="PTHR18934">
    <property type="entry name" value="ATP-DEPENDENT RNA HELICASE"/>
    <property type="match status" value="1"/>
</dbReference>
<dbReference type="SUPFAM" id="SSF52540">
    <property type="entry name" value="P-loop containing nucleoside triphosphate hydrolases"/>
    <property type="match status" value="1"/>
</dbReference>
<dbReference type="OMA" id="TVEYEKM"/>
<feature type="compositionally biased region" description="Basic and acidic residues" evidence="6">
    <location>
        <begin position="63"/>
        <end position="74"/>
    </location>
</feature>
<evidence type="ECO:0000256" key="4">
    <source>
        <dbReference type="ARBA" id="ARBA00022806"/>
    </source>
</evidence>
<dbReference type="AlphaFoldDB" id="I3EHY6"/>
<dbReference type="InterPro" id="IPR002464">
    <property type="entry name" value="DNA/RNA_helicase_DEAH_CS"/>
</dbReference>
<dbReference type="EMBL" id="GL870877">
    <property type="protein sequence ID" value="EIJ88833.1"/>
    <property type="molecule type" value="Genomic_DNA"/>
</dbReference>
<evidence type="ECO:0000256" key="5">
    <source>
        <dbReference type="ARBA" id="ARBA00022840"/>
    </source>
</evidence>
<evidence type="ECO:0000259" key="7">
    <source>
        <dbReference type="PROSITE" id="PS51192"/>
    </source>
</evidence>
<dbReference type="GO" id="GO:0016787">
    <property type="term" value="F:hydrolase activity"/>
    <property type="evidence" value="ECO:0007669"/>
    <property type="project" value="UniProtKB-KW"/>
</dbReference>
<evidence type="ECO:0000256" key="6">
    <source>
        <dbReference type="SAM" id="MobiDB-lite"/>
    </source>
</evidence>
<dbReference type="SMART" id="SM00487">
    <property type="entry name" value="DEXDc"/>
    <property type="match status" value="1"/>
</dbReference>
<evidence type="ECO:0000259" key="8">
    <source>
        <dbReference type="PROSITE" id="PS51194"/>
    </source>
</evidence>
<evidence type="ECO:0000256" key="3">
    <source>
        <dbReference type="ARBA" id="ARBA00022801"/>
    </source>
</evidence>
<dbReference type="OrthoDB" id="2189598at2759"/>
<protein>
    <submittedName>
        <fullName evidence="9">Uncharacterized protein</fullName>
    </submittedName>
</protein>
<keyword evidence="4" id="KW-0347">Helicase</keyword>
<dbReference type="SMART" id="SM00490">
    <property type="entry name" value="HELICc"/>
    <property type="match status" value="1"/>
</dbReference>
<keyword evidence="2" id="KW-0547">Nucleotide-binding</keyword>
<feature type="compositionally biased region" description="Acidic residues" evidence="6">
    <location>
        <begin position="75"/>
        <end position="84"/>
    </location>
</feature>
<dbReference type="PROSITE" id="PS00690">
    <property type="entry name" value="DEAH_ATP_HELICASE"/>
    <property type="match status" value="1"/>
</dbReference>
<evidence type="ECO:0000256" key="2">
    <source>
        <dbReference type="ARBA" id="ARBA00022741"/>
    </source>
</evidence>
<dbReference type="Gene3D" id="3.40.50.300">
    <property type="entry name" value="P-loop containing nucleotide triphosphate hydrolases"/>
    <property type="match status" value="2"/>
</dbReference>
<dbReference type="HOGENOM" id="CLU_386394_0_0_1"/>
<dbReference type="Pfam" id="PF00270">
    <property type="entry name" value="DEAD"/>
    <property type="match status" value="1"/>
</dbReference>
<dbReference type="InterPro" id="IPR014001">
    <property type="entry name" value="Helicase_ATP-bd"/>
</dbReference>
<dbReference type="VEuPathDB" id="MicrosporidiaDB:NEQG_00652"/>